<dbReference type="SMART" id="SM00880">
    <property type="entry name" value="CHAD"/>
    <property type="match status" value="1"/>
</dbReference>
<dbReference type="Pfam" id="PF05235">
    <property type="entry name" value="CHAD"/>
    <property type="match status" value="1"/>
</dbReference>
<dbReference type="RefSeq" id="WP_221025295.1">
    <property type="nucleotide sequence ID" value="NZ_JAIEZQ010000002.1"/>
</dbReference>
<organism evidence="2 3">
    <name type="scientific">Nocardioides jiangsuensis</name>
    <dbReference type="NCBI Taxonomy" id="2866161"/>
    <lineage>
        <taxon>Bacteria</taxon>
        <taxon>Bacillati</taxon>
        <taxon>Actinomycetota</taxon>
        <taxon>Actinomycetes</taxon>
        <taxon>Propionibacteriales</taxon>
        <taxon>Nocardioidaceae</taxon>
        <taxon>Nocardioides</taxon>
    </lineage>
</organism>
<gene>
    <name evidence="2" type="ORF">K1X13_12090</name>
</gene>
<protein>
    <submittedName>
        <fullName evidence="2">CHAD domain-containing protein</fullName>
    </submittedName>
</protein>
<evidence type="ECO:0000259" key="1">
    <source>
        <dbReference type="PROSITE" id="PS51708"/>
    </source>
</evidence>
<dbReference type="InterPro" id="IPR007899">
    <property type="entry name" value="CHAD_dom"/>
</dbReference>
<dbReference type="InterPro" id="IPR038186">
    <property type="entry name" value="CHAD_dom_sf"/>
</dbReference>
<accession>A0ABS7RND9</accession>
<dbReference type="PROSITE" id="PS51708">
    <property type="entry name" value="CHAD"/>
    <property type="match status" value="1"/>
</dbReference>
<name>A0ABS7RND9_9ACTN</name>
<comment type="caution">
    <text evidence="2">The sequence shown here is derived from an EMBL/GenBank/DDBJ whole genome shotgun (WGS) entry which is preliminary data.</text>
</comment>
<sequence>MDASTPAGAPAAQVVGGYLREQAAELAARAPQVCRDEPDAVHKMRVATRRLRSALTTYRPLLRKKPTRTLKHELTWLAGVLGAARDSEVLHARVLAVRAGLPAQASSPSTAPAPGPAAAGLAVPAGHVLDRVAEHLVGVHRDAMAEVTRALGSQRYAALRERLDAYVTRPPWKKAAARRAGSVLPRFVRGAWKRVRRRAEAAEAARSHAERVVHLHEVRKAAKRARYAAESVEGVYGDPARRFAEAMQELQDVLGEHQDSVVAQHLVEDLGHPELVERELALQRDREQEYLALWERVSSPELRGWLRT</sequence>
<evidence type="ECO:0000313" key="2">
    <source>
        <dbReference type="EMBL" id="MBY9075563.1"/>
    </source>
</evidence>
<dbReference type="EMBL" id="JAIEZQ010000002">
    <property type="protein sequence ID" value="MBY9075563.1"/>
    <property type="molecule type" value="Genomic_DNA"/>
</dbReference>
<keyword evidence="3" id="KW-1185">Reference proteome</keyword>
<feature type="domain" description="CHAD" evidence="1">
    <location>
        <begin position="8"/>
        <end position="308"/>
    </location>
</feature>
<reference evidence="2 3" key="1">
    <citation type="submission" date="2021-08" db="EMBL/GenBank/DDBJ databases">
        <title>Nocardioides bacterium WL0053 sp. nov., isolated from the sediment.</title>
        <authorList>
            <person name="Wang L."/>
            <person name="Zhang D."/>
            <person name="Zhang A."/>
        </authorList>
    </citation>
    <scope>NUCLEOTIDE SEQUENCE [LARGE SCALE GENOMIC DNA]</scope>
    <source>
        <strain evidence="2 3">WL0053</strain>
    </source>
</reference>
<dbReference type="PANTHER" id="PTHR39339:SF1">
    <property type="entry name" value="CHAD DOMAIN-CONTAINING PROTEIN"/>
    <property type="match status" value="1"/>
</dbReference>
<dbReference type="Gene3D" id="1.40.20.10">
    <property type="entry name" value="CHAD domain"/>
    <property type="match status" value="1"/>
</dbReference>
<evidence type="ECO:0000313" key="3">
    <source>
        <dbReference type="Proteomes" id="UP000754710"/>
    </source>
</evidence>
<proteinExistence type="predicted"/>
<dbReference type="PANTHER" id="PTHR39339">
    <property type="entry name" value="SLR1444 PROTEIN"/>
    <property type="match status" value="1"/>
</dbReference>
<dbReference type="Proteomes" id="UP000754710">
    <property type="component" value="Unassembled WGS sequence"/>
</dbReference>